<proteinExistence type="inferred from homology"/>
<dbReference type="Proteomes" id="UP001465153">
    <property type="component" value="Unassembled WGS sequence"/>
</dbReference>
<sequence length="145" mass="16369">MKKIAHTLGQLLGKPRSQPAPQLGERELEVMKICWQSNTLSAKEILEQLSSDSLSLSSLQSTLERLHRKNLLLREKQGRFYVYSAAVSRREIITQLLGDITEQISDGDIAPMISGFMDFIDQTDAKPLNTNLKKSIERLPSNDDE</sequence>
<evidence type="ECO:0000256" key="2">
    <source>
        <dbReference type="ARBA" id="ARBA00023015"/>
    </source>
</evidence>
<dbReference type="InterPro" id="IPR036388">
    <property type="entry name" value="WH-like_DNA-bd_sf"/>
</dbReference>
<evidence type="ECO:0000256" key="1">
    <source>
        <dbReference type="ARBA" id="ARBA00011046"/>
    </source>
</evidence>
<organism evidence="6 7">
    <name type="scientific">Sessilibacter corallicola</name>
    <dbReference type="NCBI Taxonomy" id="2904075"/>
    <lineage>
        <taxon>Bacteria</taxon>
        <taxon>Pseudomonadati</taxon>
        <taxon>Pseudomonadota</taxon>
        <taxon>Gammaproteobacteria</taxon>
        <taxon>Cellvibrionales</taxon>
        <taxon>Cellvibrionaceae</taxon>
        <taxon>Sessilibacter</taxon>
    </lineage>
</organism>
<dbReference type="InterPro" id="IPR005650">
    <property type="entry name" value="BlaI_family"/>
</dbReference>
<keyword evidence="7" id="KW-1185">Reference proteome</keyword>
<protein>
    <recommendedName>
        <fullName evidence="8">Transcriptional regulator</fullName>
    </recommendedName>
</protein>
<keyword evidence="4" id="KW-0804">Transcription</keyword>
<name>A0ABQ0ACR2_9GAMM</name>
<dbReference type="SUPFAM" id="SSF46785">
    <property type="entry name" value="Winged helix' DNA-binding domain"/>
    <property type="match status" value="1"/>
</dbReference>
<evidence type="ECO:0000313" key="6">
    <source>
        <dbReference type="EMBL" id="GAA6169421.1"/>
    </source>
</evidence>
<keyword evidence="3" id="KW-0238">DNA-binding</keyword>
<dbReference type="Pfam" id="PF03965">
    <property type="entry name" value="Penicillinase_R"/>
    <property type="match status" value="1"/>
</dbReference>
<dbReference type="Gene3D" id="1.10.10.10">
    <property type="entry name" value="Winged helix-like DNA-binding domain superfamily/Winged helix DNA-binding domain"/>
    <property type="match status" value="1"/>
</dbReference>
<feature type="region of interest" description="Disordered" evidence="5">
    <location>
        <begin position="1"/>
        <end position="20"/>
    </location>
</feature>
<comment type="caution">
    <text evidence="6">The sequence shown here is derived from an EMBL/GenBank/DDBJ whole genome shotgun (WGS) entry which is preliminary data.</text>
</comment>
<gene>
    <name evidence="6" type="ORF">NBRC116591_32320</name>
</gene>
<evidence type="ECO:0000256" key="3">
    <source>
        <dbReference type="ARBA" id="ARBA00023125"/>
    </source>
</evidence>
<evidence type="ECO:0000256" key="4">
    <source>
        <dbReference type="ARBA" id="ARBA00023163"/>
    </source>
</evidence>
<accession>A0ABQ0ACR2</accession>
<dbReference type="EMBL" id="BAABWN010000012">
    <property type="protein sequence ID" value="GAA6169421.1"/>
    <property type="molecule type" value="Genomic_DNA"/>
</dbReference>
<evidence type="ECO:0000313" key="7">
    <source>
        <dbReference type="Proteomes" id="UP001465153"/>
    </source>
</evidence>
<dbReference type="RefSeq" id="WP_233090370.1">
    <property type="nucleotide sequence ID" value="NZ_BAABWN010000012.1"/>
</dbReference>
<evidence type="ECO:0008006" key="8">
    <source>
        <dbReference type="Google" id="ProtNLM"/>
    </source>
</evidence>
<reference evidence="6 7" key="1">
    <citation type="submission" date="2024-04" db="EMBL/GenBank/DDBJ databases">
        <title>Draft genome sequence of Sessilibacter corallicola NBRC 116591.</title>
        <authorList>
            <person name="Miyakawa T."/>
            <person name="Kusuya Y."/>
            <person name="Miura T."/>
        </authorList>
    </citation>
    <scope>NUCLEOTIDE SEQUENCE [LARGE SCALE GENOMIC DNA]</scope>
    <source>
        <strain evidence="6 7">KU-00831-HH</strain>
    </source>
</reference>
<comment type="similarity">
    <text evidence="1">Belongs to the BlaI transcriptional regulatory family.</text>
</comment>
<keyword evidence="2" id="KW-0805">Transcription regulation</keyword>
<evidence type="ECO:0000256" key="5">
    <source>
        <dbReference type="SAM" id="MobiDB-lite"/>
    </source>
</evidence>
<dbReference type="InterPro" id="IPR036390">
    <property type="entry name" value="WH_DNA-bd_sf"/>
</dbReference>